<reference evidence="7" key="1">
    <citation type="journal article" date="2019" name="Gigascience">
        <title>De novo genome assembly of the endangered Acer yangbiense, a plant species with extremely small populations endemic to Yunnan Province, China.</title>
        <authorList>
            <person name="Yang J."/>
            <person name="Wariss H.M."/>
            <person name="Tao L."/>
            <person name="Zhang R."/>
            <person name="Yun Q."/>
            <person name="Hollingsworth P."/>
            <person name="Dao Z."/>
            <person name="Luo G."/>
            <person name="Guo H."/>
            <person name="Ma Y."/>
            <person name="Sun W."/>
        </authorList>
    </citation>
    <scope>NUCLEOTIDE SEQUENCE [LARGE SCALE GENOMIC DNA]</scope>
    <source>
        <strain evidence="7">cv. Malutang</strain>
    </source>
</reference>
<keyword evidence="3" id="KW-0325">Glycoprotein</keyword>
<dbReference type="InterPro" id="IPR000858">
    <property type="entry name" value="S_locus_glycoprot_dom"/>
</dbReference>
<dbReference type="Proteomes" id="UP000323000">
    <property type="component" value="Chromosome 3"/>
</dbReference>
<dbReference type="PANTHER" id="PTHR32444:SF238">
    <property type="entry name" value="APPLE DOMAIN-CONTAINING PROTEIN"/>
    <property type="match status" value="1"/>
</dbReference>
<dbReference type="AlphaFoldDB" id="A0A5C7ID75"/>
<evidence type="ECO:0000256" key="1">
    <source>
        <dbReference type="ARBA" id="ARBA00022729"/>
    </source>
</evidence>
<dbReference type="Pfam" id="PF08276">
    <property type="entry name" value="PAN_2"/>
    <property type="match status" value="1"/>
</dbReference>
<dbReference type="Pfam" id="PF01453">
    <property type="entry name" value="B_lectin"/>
    <property type="match status" value="1"/>
</dbReference>
<keyword evidence="2" id="KW-1015">Disulfide bond</keyword>
<evidence type="ECO:0000313" key="7">
    <source>
        <dbReference type="Proteomes" id="UP000323000"/>
    </source>
</evidence>
<dbReference type="PROSITE" id="PS50948">
    <property type="entry name" value="PAN"/>
    <property type="match status" value="1"/>
</dbReference>
<keyword evidence="4" id="KW-1133">Transmembrane helix</keyword>
<comment type="caution">
    <text evidence="6">The sequence shown here is derived from an EMBL/GenBank/DDBJ whole genome shotgun (WGS) entry which is preliminary data.</text>
</comment>
<dbReference type="PANTHER" id="PTHR32444">
    <property type="entry name" value="BULB-TYPE LECTIN DOMAIN-CONTAINING PROTEIN"/>
    <property type="match status" value="1"/>
</dbReference>
<dbReference type="Pfam" id="PF00954">
    <property type="entry name" value="S_locus_glycop"/>
    <property type="match status" value="1"/>
</dbReference>
<dbReference type="InterPro" id="IPR001480">
    <property type="entry name" value="Bulb-type_lectin_dom"/>
</dbReference>
<dbReference type="CDD" id="cd01098">
    <property type="entry name" value="PAN_AP_plant"/>
    <property type="match status" value="1"/>
</dbReference>
<gene>
    <name evidence="6" type="ORF">EZV62_008472</name>
</gene>
<keyword evidence="7" id="KW-1185">Reference proteome</keyword>
<dbReference type="OrthoDB" id="4062651at2759"/>
<dbReference type="Gene3D" id="2.90.10.10">
    <property type="entry name" value="Bulb-type lectin domain"/>
    <property type="match status" value="1"/>
</dbReference>
<sequence length="507" mass="55957">MHYYVTNTSSSNTTNATLLDSGNLILINNNSQVLWQSFDYPTDTLLPGMKLGYDNVTGVSWSLVSWNSSQDPAPGVFSLALDSRIERQQLNIKHGSKIYWTSDAEHFKLFAAPDMLRGNSTEKSNYVTADNLGNSTISRIVLGVSGQLKLQSWAGVQGWNTSVASKCGRSGCGAFSICNTAAQVPCDCLPGFKSESNDSWAVDDRRCVRKTVLGCNSSSLSKKDGFLRIKYADLPINPQKLDVKSSRECEYATLNNCSRIAYSFDVETGSCLVWDNDLLDLKQLSEDDANGKNFYLKLANSELNSLEQNPRNETQADPAYEKNTGNKKQLLIIVILTISLIVVTTLSFVMLYVRGKLRRKGEDLLLFDLRTSPEADSAELAGENQLRTIVSVEIYSSAHRNTLFVMCISSNGEFVSVTWDDDLRDSTISRIVLDVSGQLKLQSWTGGIQGCNSSLSKKDGFLPIKNADFPINPLKLDVQSSMECESASLSNCSWIAYAFDERSGLCF</sequence>
<evidence type="ECO:0000256" key="4">
    <source>
        <dbReference type="SAM" id="Phobius"/>
    </source>
</evidence>
<protein>
    <recommendedName>
        <fullName evidence="5">Apple domain-containing protein</fullName>
    </recommendedName>
</protein>
<evidence type="ECO:0000256" key="3">
    <source>
        <dbReference type="ARBA" id="ARBA00023180"/>
    </source>
</evidence>
<feature type="domain" description="Apple" evidence="5">
    <location>
        <begin position="215"/>
        <end position="299"/>
    </location>
</feature>
<evidence type="ECO:0000313" key="6">
    <source>
        <dbReference type="EMBL" id="TXG67197.1"/>
    </source>
</evidence>
<dbReference type="InterPro" id="IPR003609">
    <property type="entry name" value="Pan_app"/>
</dbReference>
<accession>A0A5C7ID75</accession>
<keyword evidence="4" id="KW-0812">Transmembrane</keyword>
<evidence type="ECO:0000259" key="5">
    <source>
        <dbReference type="PROSITE" id="PS50948"/>
    </source>
</evidence>
<proteinExistence type="predicted"/>
<name>A0A5C7ID75_9ROSI</name>
<evidence type="ECO:0000256" key="2">
    <source>
        <dbReference type="ARBA" id="ARBA00023157"/>
    </source>
</evidence>
<keyword evidence="4" id="KW-0472">Membrane</keyword>
<organism evidence="6 7">
    <name type="scientific">Acer yangbiense</name>
    <dbReference type="NCBI Taxonomy" id="1000413"/>
    <lineage>
        <taxon>Eukaryota</taxon>
        <taxon>Viridiplantae</taxon>
        <taxon>Streptophyta</taxon>
        <taxon>Embryophyta</taxon>
        <taxon>Tracheophyta</taxon>
        <taxon>Spermatophyta</taxon>
        <taxon>Magnoliopsida</taxon>
        <taxon>eudicotyledons</taxon>
        <taxon>Gunneridae</taxon>
        <taxon>Pentapetalae</taxon>
        <taxon>rosids</taxon>
        <taxon>malvids</taxon>
        <taxon>Sapindales</taxon>
        <taxon>Sapindaceae</taxon>
        <taxon>Hippocastanoideae</taxon>
        <taxon>Acereae</taxon>
        <taxon>Acer</taxon>
    </lineage>
</organism>
<keyword evidence="1" id="KW-0732">Signal</keyword>
<dbReference type="EMBL" id="VAHF01000003">
    <property type="protein sequence ID" value="TXG67197.1"/>
    <property type="molecule type" value="Genomic_DNA"/>
</dbReference>
<feature type="transmembrane region" description="Helical" evidence="4">
    <location>
        <begin position="330"/>
        <end position="353"/>
    </location>
</feature>
<dbReference type="SUPFAM" id="SSF51110">
    <property type="entry name" value="alpha-D-mannose-specific plant lectins"/>
    <property type="match status" value="1"/>
</dbReference>
<dbReference type="InterPro" id="IPR036426">
    <property type="entry name" value="Bulb-type_lectin_dom_sf"/>
</dbReference>
<dbReference type="GO" id="GO:0048544">
    <property type="term" value="P:recognition of pollen"/>
    <property type="evidence" value="ECO:0007669"/>
    <property type="project" value="InterPro"/>
</dbReference>